<dbReference type="Pfam" id="PF08543">
    <property type="entry name" value="Phos_pyr_kin"/>
    <property type="match status" value="1"/>
</dbReference>
<dbReference type="GO" id="GO:0008902">
    <property type="term" value="F:hydroxymethylpyrimidine kinase activity"/>
    <property type="evidence" value="ECO:0007669"/>
    <property type="project" value="UniProtKB-EC"/>
</dbReference>
<dbReference type="OrthoDB" id="9810880at2"/>
<organism evidence="8 9">
    <name type="scientific">Hirschia baltica (strain ATCC 49814 / DSM 5838 / IFAM 1418)</name>
    <dbReference type="NCBI Taxonomy" id="582402"/>
    <lineage>
        <taxon>Bacteria</taxon>
        <taxon>Pseudomonadati</taxon>
        <taxon>Pseudomonadota</taxon>
        <taxon>Alphaproteobacteria</taxon>
        <taxon>Hyphomonadales</taxon>
        <taxon>Hyphomonadaceae</taxon>
        <taxon>Hirschia</taxon>
    </lineage>
</organism>
<dbReference type="Gene3D" id="3.40.1190.20">
    <property type="match status" value="1"/>
</dbReference>
<keyword evidence="5 8" id="KW-0418">Kinase</keyword>
<dbReference type="EMBL" id="CP001678">
    <property type="protein sequence ID" value="ACT60085.1"/>
    <property type="molecule type" value="Genomic_DNA"/>
</dbReference>
<dbReference type="PANTHER" id="PTHR20858:SF17">
    <property type="entry name" value="HYDROXYMETHYLPYRIMIDINE_PHOSPHOMETHYLPYRIMIDINE KINASE THI20-RELATED"/>
    <property type="match status" value="1"/>
</dbReference>
<dbReference type="FunFam" id="3.40.1190.20:FF:000003">
    <property type="entry name" value="Phosphomethylpyrimidine kinase ThiD"/>
    <property type="match status" value="1"/>
</dbReference>
<dbReference type="AlphaFoldDB" id="C6XNE1"/>
<dbReference type="UniPathway" id="UPA00060">
    <property type="reaction ID" value="UER00138"/>
</dbReference>
<comment type="pathway">
    <text evidence="1">Cofactor biosynthesis; thiamine diphosphate biosynthesis.</text>
</comment>
<keyword evidence="3" id="KW-0808">Transferase</keyword>
<evidence type="ECO:0000313" key="9">
    <source>
        <dbReference type="Proteomes" id="UP000002745"/>
    </source>
</evidence>
<dbReference type="Proteomes" id="UP000002745">
    <property type="component" value="Chromosome"/>
</dbReference>
<gene>
    <name evidence="8" type="ordered locus">Hbal_2405</name>
</gene>
<evidence type="ECO:0000259" key="7">
    <source>
        <dbReference type="Pfam" id="PF08543"/>
    </source>
</evidence>
<name>C6XNE1_HIRBI</name>
<keyword evidence="4" id="KW-0547">Nucleotide-binding</keyword>
<evidence type="ECO:0000256" key="3">
    <source>
        <dbReference type="ARBA" id="ARBA00022679"/>
    </source>
</evidence>
<dbReference type="InterPro" id="IPR013749">
    <property type="entry name" value="PM/HMP-P_kinase-1"/>
</dbReference>
<dbReference type="SUPFAM" id="SSF53613">
    <property type="entry name" value="Ribokinase-like"/>
    <property type="match status" value="1"/>
</dbReference>
<reference evidence="9" key="1">
    <citation type="journal article" date="2011" name="J. Bacteriol.">
        <title>Genome sequences of eight morphologically diverse alphaproteobacteria.</title>
        <authorList>
            <consortium name="US DOE Joint Genome Institute"/>
            <person name="Brown P.J."/>
            <person name="Kysela D.T."/>
            <person name="Buechlein A."/>
            <person name="Hemmerich C."/>
            <person name="Brun Y.V."/>
        </authorList>
    </citation>
    <scope>NUCLEOTIDE SEQUENCE [LARGE SCALE GENOMIC DNA]</scope>
    <source>
        <strain evidence="9">ATCC 49814 / DSM 5838 / IFAM 1418</strain>
    </source>
</reference>
<keyword evidence="6" id="KW-0067">ATP-binding</keyword>
<dbReference type="GO" id="GO:0005524">
    <property type="term" value="F:ATP binding"/>
    <property type="evidence" value="ECO:0007669"/>
    <property type="project" value="UniProtKB-KW"/>
</dbReference>
<evidence type="ECO:0000256" key="4">
    <source>
        <dbReference type="ARBA" id="ARBA00022741"/>
    </source>
</evidence>
<dbReference type="STRING" id="582402.Hbal_2405"/>
<evidence type="ECO:0000313" key="8">
    <source>
        <dbReference type="EMBL" id="ACT60085.1"/>
    </source>
</evidence>
<dbReference type="PANTHER" id="PTHR20858">
    <property type="entry name" value="PHOSPHOMETHYLPYRIMIDINE KINASE"/>
    <property type="match status" value="1"/>
</dbReference>
<dbReference type="EC" id="2.7.1.49" evidence="2"/>
<evidence type="ECO:0000256" key="1">
    <source>
        <dbReference type="ARBA" id="ARBA00004948"/>
    </source>
</evidence>
<keyword evidence="9" id="KW-1185">Reference proteome</keyword>
<dbReference type="eggNOG" id="COG0351">
    <property type="taxonomic scope" value="Bacteria"/>
</dbReference>
<dbReference type="InterPro" id="IPR004399">
    <property type="entry name" value="HMP/HMP-P_kinase_dom"/>
</dbReference>
<dbReference type="GO" id="GO:0008972">
    <property type="term" value="F:phosphomethylpyrimidine kinase activity"/>
    <property type="evidence" value="ECO:0007669"/>
    <property type="project" value="InterPro"/>
</dbReference>
<dbReference type="GO" id="GO:0005829">
    <property type="term" value="C:cytosol"/>
    <property type="evidence" value="ECO:0007669"/>
    <property type="project" value="TreeGrafter"/>
</dbReference>
<protein>
    <recommendedName>
        <fullName evidence="2">hydroxymethylpyrimidine kinase</fullName>
        <ecNumber evidence="2">2.7.1.49</ecNumber>
    </recommendedName>
</protein>
<dbReference type="CDD" id="cd01169">
    <property type="entry name" value="HMPP_kinase"/>
    <property type="match status" value="1"/>
</dbReference>
<dbReference type="KEGG" id="hba:Hbal_2405"/>
<evidence type="ECO:0000256" key="6">
    <source>
        <dbReference type="ARBA" id="ARBA00022840"/>
    </source>
</evidence>
<dbReference type="NCBIfam" id="TIGR00097">
    <property type="entry name" value="HMP-P_kinase"/>
    <property type="match status" value="1"/>
</dbReference>
<evidence type="ECO:0000256" key="2">
    <source>
        <dbReference type="ARBA" id="ARBA00012135"/>
    </source>
</evidence>
<dbReference type="InterPro" id="IPR029056">
    <property type="entry name" value="Ribokinase-like"/>
</dbReference>
<dbReference type="HOGENOM" id="CLU_020520_0_3_5"/>
<evidence type="ECO:0000256" key="5">
    <source>
        <dbReference type="ARBA" id="ARBA00022777"/>
    </source>
</evidence>
<dbReference type="GO" id="GO:0009228">
    <property type="term" value="P:thiamine biosynthetic process"/>
    <property type="evidence" value="ECO:0007669"/>
    <property type="project" value="InterPro"/>
</dbReference>
<feature type="domain" description="Pyridoxamine kinase/Phosphomethylpyrimidine kinase" evidence="7">
    <location>
        <begin position="18"/>
        <end position="262"/>
    </location>
</feature>
<proteinExistence type="predicted"/>
<sequence length="282" mass="29112">MSDTSQNLGRVLVIAGSDSSGGAGIQADIKTITMLGGYAATAITALTIQNTLGVSGIVPAPVQAVTEQMRAVLSDIGADTIKTGMLGDKKLIEALAQAFADQAKDIPRIVDPVMVATSGDRLLPSEAVDAVKVLMLPNAIVTPNAPEAGLLTGKEVFDLNGQRRAAERILEAGAKAAIVKGGHIEGDVIIDLIATPEGEIFCEHARIEGNSTHGTGCTLASATATGLAQGLTLEPAFRRAQAYVSQAIKLAPGYGRGHGPLDHSWPVKHPDLADKILGKFKA</sequence>
<accession>C6XNE1</accession>
<dbReference type="GO" id="GO:0009229">
    <property type="term" value="P:thiamine diphosphate biosynthetic process"/>
    <property type="evidence" value="ECO:0007669"/>
    <property type="project" value="UniProtKB-UniPathway"/>
</dbReference>